<dbReference type="EMBL" id="BAABGU010000020">
    <property type="protein sequence ID" value="GAA4573011.1"/>
    <property type="molecule type" value="Genomic_DNA"/>
</dbReference>
<gene>
    <name evidence="4" type="ORF">GCM10023176_37100</name>
</gene>
<dbReference type="Pfam" id="PF13561">
    <property type="entry name" value="adh_short_C2"/>
    <property type="match status" value="1"/>
</dbReference>
<keyword evidence="2" id="KW-0560">Oxidoreductase</keyword>
<dbReference type="RefSeq" id="WP_346121195.1">
    <property type="nucleotide sequence ID" value="NZ_BAABGU010000020.1"/>
</dbReference>
<dbReference type="SUPFAM" id="SSF51735">
    <property type="entry name" value="NAD(P)-binding Rossmann-fold domains"/>
    <property type="match status" value="1"/>
</dbReference>
<dbReference type="Pfam" id="PF00106">
    <property type="entry name" value="adh_short"/>
    <property type="match status" value="1"/>
</dbReference>
<evidence type="ECO:0000313" key="4">
    <source>
        <dbReference type="EMBL" id="GAA4573011.1"/>
    </source>
</evidence>
<dbReference type="PANTHER" id="PTHR24321:SF8">
    <property type="entry name" value="ESTRADIOL 17-BETA-DEHYDROGENASE 8-RELATED"/>
    <property type="match status" value="1"/>
</dbReference>
<keyword evidence="5" id="KW-1185">Reference proteome</keyword>
<name>A0ABP8SR61_9ACTN</name>
<comment type="caution">
    <text evidence="4">The sequence shown here is derived from an EMBL/GenBank/DDBJ whole genome shotgun (WGS) entry which is preliminary data.</text>
</comment>
<dbReference type="Proteomes" id="UP001500307">
    <property type="component" value="Unassembled WGS sequence"/>
</dbReference>
<dbReference type="PRINTS" id="PR00080">
    <property type="entry name" value="SDRFAMILY"/>
</dbReference>
<proteinExistence type="inferred from homology"/>
<dbReference type="PRINTS" id="PR00081">
    <property type="entry name" value="GDHRDH"/>
</dbReference>
<organism evidence="4 5">
    <name type="scientific">Micromonospora coerulea</name>
    <dbReference type="NCBI Taxonomy" id="47856"/>
    <lineage>
        <taxon>Bacteria</taxon>
        <taxon>Bacillati</taxon>
        <taxon>Actinomycetota</taxon>
        <taxon>Actinomycetes</taxon>
        <taxon>Micromonosporales</taxon>
        <taxon>Micromonosporaceae</taxon>
        <taxon>Micromonospora</taxon>
    </lineage>
</organism>
<dbReference type="InterPro" id="IPR036291">
    <property type="entry name" value="NAD(P)-bd_dom_sf"/>
</dbReference>
<dbReference type="PANTHER" id="PTHR24321">
    <property type="entry name" value="DEHYDROGENASES, SHORT CHAIN"/>
    <property type="match status" value="1"/>
</dbReference>
<accession>A0ABP8SR61</accession>
<evidence type="ECO:0000256" key="3">
    <source>
        <dbReference type="RuleBase" id="RU000363"/>
    </source>
</evidence>
<reference evidence="5" key="1">
    <citation type="journal article" date="2019" name="Int. J. Syst. Evol. Microbiol.">
        <title>The Global Catalogue of Microorganisms (GCM) 10K type strain sequencing project: providing services to taxonomists for standard genome sequencing and annotation.</title>
        <authorList>
            <consortium name="The Broad Institute Genomics Platform"/>
            <consortium name="The Broad Institute Genome Sequencing Center for Infectious Disease"/>
            <person name="Wu L."/>
            <person name="Ma J."/>
        </authorList>
    </citation>
    <scope>NUCLEOTIDE SEQUENCE [LARGE SCALE GENOMIC DNA]</scope>
    <source>
        <strain evidence="5">JCM 3175</strain>
    </source>
</reference>
<comment type="similarity">
    <text evidence="1 3">Belongs to the short-chain dehydrogenases/reductases (SDR) family.</text>
</comment>
<evidence type="ECO:0000313" key="5">
    <source>
        <dbReference type="Proteomes" id="UP001500307"/>
    </source>
</evidence>
<protein>
    <submittedName>
        <fullName evidence="4">SDR family oxidoreductase</fullName>
    </submittedName>
</protein>
<dbReference type="Gene3D" id="3.40.50.720">
    <property type="entry name" value="NAD(P)-binding Rossmann-like Domain"/>
    <property type="match status" value="1"/>
</dbReference>
<dbReference type="InterPro" id="IPR002347">
    <property type="entry name" value="SDR_fam"/>
</dbReference>
<sequence>MRFQDRVALVTGGASGLGAATARRFAAEGAQVVIADIDAEGAHRVAESLPDAHPVVMDTGEASSVEQGIIDAMQRYGRLDVIFNNASVDGQQQPLHELDVADWERVRRVNGDGVFFVLKYGIRAMLRGGGGSIVNTSSTTALAARENISPDTFANAGIVGLTRSAAVEYAARGIRVNAVAPTVVMTPPVEHPIPTPDDVAGVVAFLASDDAAWITGHTIPIDGGYVAR</sequence>
<evidence type="ECO:0000256" key="1">
    <source>
        <dbReference type="ARBA" id="ARBA00006484"/>
    </source>
</evidence>
<dbReference type="CDD" id="cd05233">
    <property type="entry name" value="SDR_c"/>
    <property type="match status" value="1"/>
</dbReference>
<evidence type="ECO:0000256" key="2">
    <source>
        <dbReference type="ARBA" id="ARBA00023002"/>
    </source>
</evidence>